<dbReference type="OrthoDB" id="6105938at2759"/>
<accession>A0A0C2X151</accession>
<evidence type="ECO:0000313" key="3">
    <source>
        <dbReference type="Proteomes" id="UP000054549"/>
    </source>
</evidence>
<feature type="compositionally biased region" description="Polar residues" evidence="1">
    <location>
        <begin position="33"/>
        <end position="45"/>
    </location>
</feature>
<feature type="region of interest" description="Disordered" evidence="1">
    <location>
        <begin position="21"/>
        <end position="45"/>
    </location>
</feature>
<dbReference type="Proteomes" id="UP000054549">
    <property type="component" value="Unassembled WGS sequence"/>
</dbReference>
<dbReference type="InParanoid" id="A0A0C2X151"/>
<dbReference type="HOGENOM" id="CLU_053382_2_0_1"/>
<dbReference type="EMBL" id="KN818271">
    <property type="protein sequence ID" value="KIL62418.1"/>
    <property type="molecule type" value="Genomic_DNA"/>
</dbReference>
<dbReference type="STRING" id="946122.A0A0C2X151"/>
<dbReference type="PANTHER" id="PTHR38846:SF1">
    <property type="entry name" value="C3H1-TYPE DOMAIN-CONTAINING PROTEIN"/>
    <property type="match status" value="1"/>
</dbReference>
<dbReference type="AlphaFoldDB" id="A0A0C2X151"/>
<organism evidence="2 3">
    <name type="scientific">Amanita muscaria (strain Koide BX008)</name>
    <dbReference type="NCBI Taxonomy" id="946122"/>
    <lineage>
        <taxon>Eukaryota</taxon>
        <taxon>Fungi</taxon>
        <taxon>Dikarya</taxon>
        <taxon>Basidiomycota</taxon>
        <taxon>Agaricomycotina</taxon>
        <taxon>Agaricomycetes</taxon>
        <taxon>Agaricomycetidae</taxon>
        <taxon>Agaricales</taxon>
        <taxon>Pluteineae</taxon>
        <taxon>Amanitaceae</taxon>
        <taxon>Amanita</taxon>
    </lineage>
</organism>
<proteinExistence type="predicted"/>
<name>A0A0C2X151_AMAMK</name>
<evidence type="ECO:0000313" key="2">
    <source>
        <dbReference type="EMBL" id="KIL62418.1"/>
    </source>
</evidence>
<keyword evidence="3" id="KW-1185">Reference proteome</keyword>
<protein>
    <submittedName>
        <fullName evidence="2">Uncharacterized protein</fullName>
    </submittedName>
</protein>
<evidence type="ECO:0000256" key="1">
    <source>
        <dbReference type="SAM" id="MobiDB-lite"/>
    </source>
</evidence>
<reference evidence="2 3" key="1">
    <citation type="submission" date="2014-04" db="EMBL/GenBank/DDBJ databases">
        <title>Evolutionary Origins and Diversification of the Mycorrhizal Mutualists.</title>
        <authorList>
            <consortium name="DOE Joint Genome Institute"/>
            <consortium name="Mycorrhizal Genomics Consortium"/>
            <person name="Kohler A."/>
            <person name="Kuo A."/>
            <person name="Nagy L.G."/>
            <person name="Floudas D."/>
            <person name="Copeland A."/>
            <person name="Barry K.W."/>
            <person name="Cichocki N."/>
            <person name="Veneault-Fourrey C."/>
            <person name="LaButti K."/>
            <person name="Lindquist E.A."/>
            <person name="Lipzen A."/>
            <person name="Lundell T."/>
            <person name="Morin E."/>
            <person name="Murat C."/>
            <person name="Riley R."/>
            <person name="Ohm R."/>
            <person name="Sun H."/>
            <person name="Tunlid A."/>
            <person name="Henrissat B."/>
            <person name="Grigoriev I.V."/>
            <person name="Hibbett D.S."/>
            <person name="Martin F."/>
        </authorList>
    </citation>
    <scope>NUCLEOTIDE SEQUENCE [LARGE SCALE GENOMIC DNA]</scope>
    <source>
        <strain evidence="2 3">Koide BX008</strain>
    </source>
</reference>
<sequence length="201" mass="23174">MPKNWKQLARTTTATLSRRTLKSSHDSAAVKPLSSTIPKDQQHPRTTAPAQHLAEFFARYPCFKYNPKASVSAEFYRLIEIYGWERDLKKAWEGFSRAMGKQFSTYYGSRVDDINAWQRLCVELKVNPVPQTIPKCKAVINSTHVNLVDFIDTRITGIPIKKFATQEELRTYTKETRKIFPKESAKQSGVLQYLLRKIFAI</sequence>
<gene>
    <name evidence="2" type="ORF">M378DRAFT_165788</name>
</gene>
<dbReference type="PANTHER" id="PTHR38846">
    <property type="entry name" value="C3H1-TYPE DOMAIN-CONTAINING PROTEIN"/>
    <property type="match status" value="1"/>
</dbReference>